<keyword evidence="9 19" id="KW-0479">Metal-binding</keyword>
<dbReference type="PANTHER" id="PTHR11136">
    <property type="entry name" value="FOLYLPOLYGLUTAMATE SYNTHASE-RELATED"/>
    <property type="match status" value="1"/>
</dbReference>
<dbReference type="InterPro" id="IPR036565">
    <property type="entry name" value="Mur-like_cat_sf"/>
</dbReference>
<evidence type="ECO:0000256" key="5">
    <source>
        <dbReference type="ARBA" id="ARBA00008276"/>
    </source>
</evidence>
<evidence type="ECO:0000313" key="23">
    <source>
        <dbReference type="RefSeq" id="XP_016986797.1"/>
    </source>
</evidence>
<dbReference type="Gene3D" id="3.40.1190.10">
    <property type="entry name" value="Mur-like, catalytic domain"/>
    <property type="match status" value="1"/>
</dbReference>
<reference evidence="21" key="1">
    <citation type="journal article" date="2021" name="Elife">
        <title>Highly contiguous assemblies of 101 drosophilid genomes.</title>
        <authorList>
            <person name="Kim B.Y."/>
            <person name="Wang J.R."/>
            <person name="Miller D.E."/>
            <person name="Barmina O."/>
            <person name="Delaney E."/>
            <person name="Thompson A."/>
            <person name="Comeault A.A."/>
            <person name="Peede D."/>
            <person name="D'Agostino E.R."/>
            <person name="Pelaez J."/>
            <person name="Aguilar J.M."/>
            <person name="Haji D."/>
            <person name="Matsunaga T."/>
            <person name="Armstrong E.E."/>
            <person name="Zych M."/>
            <person name="Ogawa Y."/>
            <person name="Stamenkovic-Radak M."/>
            <person name="Jelic M."/>
            <person name="Veselinovic M.S."/>
            <person name="Tanaskovic M."/>
            <person name="Eric P."/>
            <person name="Gao J.J."/>
            <person name="Katoh T.K."/>
            <person name="Toda M.J."/>
            <person name="Watabe H."/>
            <person name="Watada M."/>
            <person name="Davis J.S."/>
            <person name="Moyle L.C."/>
            <person name="Manoli G."/>
            <person name="Bertolini E."/>
            <person name="Kostal V."/>
            <person name="Hawley R.S."/>
            <person name="Takahashi A."/>
            <person name="Jones C.D."/>
            <person name="Price D.K."/>
            <person name="Whiteman N."/>
            <person name="Kopp A."/>
            <person name="Matute D.R."/>
            <person name="Petrov D.A."/>
        </authorList>
    </citation>
    <scope>NUCLEOTIDE SEQUENCE [LARGE SCALE GENOMIC DNA]</scope>
</reference>
<evidence type="ECO:0000256" key="14">
    <source>
        <dbReference type="ARBA" id="ARBA00023128"/>
    </source>
</evidence>
<dbReference type="GO" id="GO:0005743">
    <property type="term" value="C:mitochondrial inner membrane"/>
    <property type="evidence" value="ECO:0007669"/>
    <property type="project" value="UniProtKB-SubCell"/>
</dbReference>
<dbReference type="CTD" id="32212"/>
<gene>
    <name evidence="22 23" type="primary">LOC108049909</name>
    <name evidence="20" type="synonym">108049909</name>
</gene>
<evidence type="ECO:0000256" key="8">
    <source>
        <dbReference type="ARBA" id="ARBA00022598"/>
    </source>
</evidence>
<dbReference type="EC" id="6.3.2.17" evidence="17"/>
<dbReference type="NCBIfam" id="TIGR01499">
    <property type="entry name" value="folC"/>
    <property type="match status" value="1"/>
</dbReference>
<dbReference type="InterPro" id="IPR018109">
    <property type="entry name" value="Folylpolyglutamate_synth_CS"/>
</dbReference>
<evidence type="ECO:0000256" key="17">
    <source>
        <dbReference type="PIRNR" id="PIRNR038895"/>
    </source>
</evidence>
<name>A0A6P4FNI7_DRORH</name>
<dbReference type="GO" id="GO:0046872">
    <property type="term" value="F:metal ion binding"/>
    <property type="evidence" value="ECO:0007669"/>
    <property type="project" value="UniProtKB-KW"/>
</dbReference>
<feature type="binding site" evidence="19">
    <location>
        <position position="256"/>
    </location>
    <ligand>
        <name>Mg(2+)</name>
        <dbReference type="ChEBI" id="CHEBI:18420"/>
        <label>1</label>
    </ligand>
</feature>
<dbReference type="InterPro" id="IPR001645">
    <property type="entry name" value="Folylpolyglutamate_synth"/>
</dbReference>
<dbReference type="GO" id="GO:0005759">
    <property type="term" value="C:mitochondrial matrix"/>
    <property type="evidence" value="ECO:0007669"/>
    <property type="project" value="UniProtKB-SubCell"/>
</dbReference>
<reference evidence="20" key="3">
    <citation type="submission" date="2025-05" db="UniProtKB">
        <authorList>
            <consortium name="EnsemblMetazoa"/>
        </authorList>
    </citation>
    <scope>IDENTIFICATION</scope>
</reference>
<dbReference type="RefSeq" id="XP_016986797.1">
    <property type="nucleotide sequence ID" value="XM_017131308.1"/>
</dbReference>
<evidence type="ECO:0000256" key="11">
    <source>
        <dbReference type="ARBA" id="ARBA00022792"/>
    </source>
</evidence>
<keyword evidence="13 19" id="KW-0460">Magnesium</keyword>
<proteinExistence type="inferred from homology"/>
<dbReference type="OMA" id="THALFCT"/>
<evidence type="ECO:0000256" key="7">
    <source>
        <dbReference type="ARBA" id="ARBA00022563"/>
    </source>
</evidence>
<evidence type="ECO:0000256" key="16">
    <source>
        <dbReference type="ARBA" id="ARBA00047493"/>
    </source>
</evidence>
<evidence type="ECO:0000256" key="13">
    <source>
        <dbReference type="ARBA" id="ARBA00022842"/>
    </source>
</evidence>
<keyword evidence="6" id="KW-0963">Cytoplasm</keyword>
<dbReference type="AlphaFoldDB" id="A0A6P4FNI7"/>
<keyword evidence="21" id="KW-1185">Reference proteome</keyword>
<comment type="catalytic activity">
    <reaction evidence="16 17">
        <text>(6S)-5,6,7,8-tetrahydrofolyl-(gamma-L-Glu)(n) + L-glutamate + ATP = (6S)-5,6,7,8-tetrahydrofolyl-(gamma-L-Glu)(n+1) + ADP + phosphate + H(+)</text>
        <dbReference type="Rhea" id="RHEA:10580"/>
        <dbReference type="Rhea" id="RHEA-COMP:14738"/>
        <dbReference type="Rhea" id="RHEA-COMP:14740"/>
        <dbReference type="ChEBI" id="CHEBI:15378"/>
        <dbReference type="ChEBI" id="CHEBI:29985"/>
        <dbReference type="ChEBI" id="CHEBI:30616"/>
        <dbReference type="ChEBI" id="CHEBI:43474"/>
        <dbReference type="ChEBI" id="CHEBI:141005"/>
        <dbReference type="ChEBI" id="CHEBI:456216"/>
        <dbReference type="EC" id="6.3.2.17"/>
    </reaction>
</comment>
<dbReference type="EnsemblMetazoa" id="XM_017131307.2">
    <property type="protein sequence ID" value="XP_016986796.1"/>
    <property type="gene ID" value="LOC108049909"/>
</dbReference>
<evidence type="ECO:0000313" key="22">
    <source>
        <dbReference type="RefSeq" id="XP_016986796.1"/>
    </source>
</evidence>
<dbReference type="GeneID" id="108049909"/>
<evidence type="ECO:0000256" key="1">
    <source>
        <dbReference type="ARBA" id="ARBA00004273"/>
    </source>
</evidence>
<dbReference type="PROSITE" id="PS01011">
    <property type="entry name" value="FOLYLPOLYGLU_SYNT_1"/>
    <property type="match status" value="1"/>
</dbReference>
<keyword evidence="11" id="KW-0999">Mitochondrion inner membrane</keyword>
<comment type="similarity">
    <text evidence="5 17">Belongs to the folylpolyglutamate synthase family.</text>
</comment>
<dbReference type="InterPro" id="IPR036615">
    <property type="entry name" value="Mur_ligase_C_dom_sf"/>
</dbReference>
<evidence type="ECO:0000256" key="4">
    <source>
        <dbReference type="ARBA" id="ARBA00005150"/>
    </source>
</evidence>
<dbReference type="GO" id="GO:0005524">
    <property type="term" value="F:ATP binding"/>
    <property type="evidence" value="ECO:0007669"/>
    <property type="project" value="UniProtKB-KW"/>
</dbReference>
<keyword evidence="12 18" id="KW-0067">ATP-binding</keyword>
<dbReference type="PIRSF" id="PIRSF038895">
    <property type="entry name" value="FPGS"/>
    <property type="match status" value="1"/>
</dbReference>
<evidence type="ECO:0000256" key="9">
    <source>
        <dbReference type="ARBA" id="ARBA00022723"/>
    </source>
</evidence>
<dbReference type="FunFam" id="3.40.1190.10:FF:000016">
    <property type="entry name" value="Folylpolyglutamate synthase"/>
    <property type="match status" value="1"/>
</dbReference>
<keyword evidence="8 17" id="KW-0436">Ligase</keyword>
<feature type="binding site" evidence="19">
    <location>
        <position position="284"/>
    </location>
    <ligand>
        <name>Mg(2+)</name>
        <dbReference type="ChEBI" id="CHEBI:18420"/>
        <label>1</label>
    </ligand>
</feature>
<dbReference type="RefSeq" id="XP_016986796.1">
    <property type="nucleotide sequence ID" value="XM_017131307.1"/>
</dbReference>
<dbReference type="GO" id="GO:0004326">
    <property type="term" value="F:tetrahydrofolylpolyglutamate synthase activity"/>
    <property type="evidence" value="ECO:0007669"/>
    <property type="project" value="UniProtKB-EC"/>
</dbReference>
<evidence type="ECO:0000256" key="6">
    <source>
        <dbReference type="ARBA" id="ARBA00022490"/>
    </source>
</evidence>
<dbReference type="GO" id="GO:0006730">
    <property type="term" value="P:one-carbon metabolic process"/>
    <property type="evidence" value="ECO:0007669"/>
    <property type="project" value="UniProtKB-KW"/>
</dbReference>
<accession>A0A6P4FNI7</accession>
<evidence type="ECO:0000256" key="12">
    <source>
        <dbReference type="ARBA" id="ARBA00022840"/>
    </source>
</evidence>
<dbReference type="SUPFAM" id="SSF53623">
    <property type="entry name" value="MurD-like peptide ligases, catalytic domain"/>
    <property type="match status" value="1"/>
</dbReference>
<keyword evidence="10 18" id="KW-0547">Nucleotide-binding</keyword>
<sequence length="574" mass="63864">MAARLMGRLVRPVRKSRSSAPVAASNFLSTSSTVDTLSAVSTRCMDRLRLVAPTEQQAVQFSGSGPSLAELVFNPLSKSINGNHSTSNGNNIRNNNNQAENEAFEEAIKRLNSLQSNDAAIRNSIKSDRVNTKEDTVKYLERSGLPLETVERLSFIHVAGTKGKGSTCALTESLLRHQGVRTGFFSSPHIMFTNERIRIDGQLLAKDKFTEQFWKVYNRLWDKREHDGDMPAYFKFLTIMAFHVFVAEKVDVAILEVGIGGEHDCTNIVRNVRTVGITSLGLEHTELLGSTLPEIAWQKAGVIKPGSHVFTHVSQPECLQVIRQRTKDHGATLYEVSPTEDYFRSDAYAGVWDILSDVIRLNGSLAIQLAGDWLSQAREPLRQEHAVNEVRMDPQLLHGLISAHWPGRCQLVAWQGMRLHLDGAHTLESMAVCTDWFEKSVRDSVNPKILIFNRTGESGFGELLELLNRSCAFDMVCFVPNLITSTPNAPSQVTVRFSAEIQLKRARVIAKAWSDLCAKEQQRDEGQAYDTLMDAFTDVRRRFPGGQLEVLVTGSIHLLGAAISALDLIHESQN</sequence>
<dbReference type="GO" id="GO:0005829">
    <property type="term" value="C:cytosol"/>
    <property type="evidence" value="ECO:0007669"/>
    <property type="project" value="TreeGrafter"/>
</dbReference>
<keyword evidence="14" id="KW-0496">Mitochondrion</keyword>
<feature type="binding site" evidence="19">
    <location>
        <position position="187"/>
    </location>
    <ligand>
        <name>Mg(2+)</name>
        <dbReference type="ChEBI" id="CHEBI:18420"/>
        <label>1</label>
    </ligand>
</feature>
<dbReference type="Proteomes" id="UP001652680">
    <property type="component" value="Unassembled WGS sequence"/>
</dbReference>
<evidence type="ECO:0000256" key="2">
    <source>
        <dbReference type="ARBA" id="ARBA00004305"/>
    </source>
</evidence>
<dbReference type="UniPathway" id="UPA00850"/>
<reference evidence="22 23" key="2">
    <citation type="submission" date="2025-04" db="UniProtKB">
        <authorList>
            <consortium name="RefSeq"/>
        </authorList>
    </citation>
    <scope>IDENTIFICATION</scope>
</reference>
<keyword evidence="15" id="KW-0472">Membrane</keyword>
<dbReference type="SUPFAM" id="SSF53244">
    <property type="entry name" value="MurD-like peptide ligases, peptide-binding domain"/>
    <property type="match status" value="1"/>
</dbReference>
<evidence type="ECO:0000256" key="15">
    <source>
        <dbReference type="ARBA" id="ARBA00023136"/>
    </source>
</evidence>
<keyword evidence="7 17" id="KW-0554">One-carbon metabolism</keyword>
<dbReference type="PANTHER" id="PTHR11136:SF5">
    <property type="entry name" value="FOLYLPOLYGLUTAMATE SYNTHASE, MITOCHONDRIAL"/>
    <property type="match status" value="1"/>
</dbReference>
<dbReference type="Gene3D" id="3.90.190.20">
    <property type="entry name" value="Mur ligase, C-terminal domain"/>
    <property type="match status" value="1"/>
</dbReference>
<comment type="subcellular location">
    <subcellularLocation>
        <location evidence="3">Cytoplasm</location>
    </subcellularLocation>
    <subcellularLocation>
        <location evidence="1">Mitochondrion inner membrane</location>
    </subcellularLocation>
    <subcellularLocation>
        <location evidence="2">Mitochondrion matrix</location>
    </subcellularLocation>
</comment>
<comment type="pathway">
    <text evidence="4 17">Cofactor biosynthesis; tetrahydrofolylpolyglutamate biosynthesis.</text>
</comment>
<organism evidence="22">
    <name type="scientific">Drosophila rhopaloa</name>
    <name type="common">Fruit fly</name>
    <dbReference type="NCBI Taxonomy" id="1041015"/>
    <lineage>
        <taxon>Eukaryota</taxon>
        <taxon>Metazoa</taxon>
        <taxon>Ecdysozoa</taxon>
        <taxon>Arthropoda</taxon>
        <taxon>Hexapoda</taxon>
        <taxon>Insecta</taxon>
        <taxon>Pterygota</taxon>
        <taxon>Neoptera</taxon>
        <taxon>Endopterygota</taxon>
        <taxon>Diptera</taxon>
        <taxon>Brachycera</taxon>
        <taxon>Muscomorpha</taxon>
        <taxon>Ephydroidea</taxon>
        <taxon>Drosophilidae</taxon>
        <taxon>Drosophila</taxon>
        <taxon>Sophophora</taxon>
    </lineage>
</organism>
<evidence type="ECO:0000256" key="10">
    <source>
        <dbReference type="ARBA" id="ARBA00022741"/>
    </source>
</evidence>
<feature type="binding site" evidence="18">
    <location>
        <position position="422"/>
    </location>
    <ligand>
        <name>ATP</name>
        <dbReference type="ChEBI" id="CHEBI:30616"/>
    </ligand>
</feature>
<protein>
    <recommendedName>
        <fullName evidence="17">Folylpolyglutamate synthase</fullName>
        <ecNumber evidence="17">6.3.2.17</ecNumber>
    </recommendedName>
    <alternativeName>
        <fullName evidence="17">Folylpoly-gamma-glutamate synthetase</fullName>
    </alternativeName>
    <alternativeName>
        <fullName evidence="17">Tetrahydrofolylpolyglutamate synthase</fullName>
    </alternativeName>
</protein>
<evidence type="ECO:0000256" key="19">
    <source>
        <dbReference type="PIRSR" id="PIRSR038895-2"/>
    </source>
</evidence>
<evidence type="ECO:0000313" key="20">
    <source>
        <dbReference type="EnsemblMetazoa" id="XP_016986796.1"/>
    </source>
</evidence>
<comment type="cofactor">
    <cofactor evidence="17">
        <name>a monovalent cation</name>
        <dbReference type="ChEBI" id="CHEBI:60242"/>
    </cofactor>
    <text evidence="17">A monovalent cation.</text>
</comment>
<evidence type="ECO:0000256" key="3">
    <source>
        <dbReference type="ARBA" id="ARBA00004496"/>
    </source>
</evidence>
<evidence type="ECO:0000256" key="18">
    <source>
        <dbReference type="PIRSR" id="PIRSR038895-1"/>
    </source>
</evidence>
<dbReference type="OrthoDB" id="5212574at2759"/>
<feature type="binding site" evidence="18">
    <location>
        <position position="408"/>
    </location>
    <ligand>
        <name>ATP</name>
        <dbReference type="ChEBI" id="CHEBI:30616"/>
    </ligand>
</feature>
<comment type="function">
    <text evidence="17">Catalyzes conversion of folates to polyglutamate derivatives allowing concentration of folate compounds in the cell and the intracellular retention of these cofactors, which are important substrates for most of the folate-dependent enzymes that are involved in one-carbon transfer reactions involved in purine, pyrimidine and amino acid synthesis.</text>
</comment>
<dbReference type="EnsemblMetazoa" id="XM_017131308.2">
    <property type="protein sequence ID" value="XP_016986797.1"/>
    <property type="gene ID" value="LOC108049909"/>
</dbReference>
<dbReference type="InterPro" id="IPR023600">
    <property type="entry name" value="Folylpolyglutamate_synth_euk"/>
</dbReference>
<evidence type="ECO:0000313" key="21">
    <source>
        <dbReference type="Proteomes" id="UP001652680"/>
    </source>
</evidence>
<dbReference type="PROSITE" id="PS01012">
    <property type="entry name" value="FOLYLPOLYGLU_SYNT_2"/>
    <property type="match status" value="1"/>
</dbReference>